<dbReference type="Pfam" id="PF04970">
    <property type="entry name" value="LRAT"/>
    <property type="match status" value="2"/>
</dbReference>
<sequence>MDGIQGITEDVNHVFQNKNIPKPGDMIQFQMPLFQHWGIYVGNGDVVHFAWPARVKDVSPVFAVYNKYDKDHSPLPPDRVVKRAEHMVGKVMKYDLRRANCEHFVTLMRYNVAISGQAERFSYDVDPDFVKQIKKWLAEINEEAN</sequence>
<dbReference type="Gene3D" id="3.90.1720.10">
    <property type="entry name" value="endopeptidase domain like (from Nostoc punctiforme)"/>
    <property type="match status" value="2"/>
</dbReference>
<reference evidence="6 7" key="1">
    <citation type="journal article" date="2022" name="Gigascience">
        <title>A chromosome-level genome assembly and annotation of the desert horned lizard, Phrynosoma platyrhinos, provides insight into chromosomal rearrangements among reptiles.</title>
        <authorList>
            <person name="Koochekian N."/>
            <person name="Ascanio A."/>
            <person name="Farleigh K."/>
            <person name="Card D.C."/>
            <person name="Schield D.R."/>
            <person name="Castoe T.A."/>
            <person name="Jezkova T."/>
        </authorList>
    </citation>
    <scope>NUCLEOTIDE SEQUENCE [LARGE SCALE GENOMIC DNA]</scope>
    <source>
        <strain evidence="6">NK-2021</strain>
    </source>
</reference>
<dbReference type="Proteomes" id="UP000826234">
    <property type="component" value="Unassembled WGS sequence"/>
</dbReference>
<dbReference type="InterPro" id="IPR007053">
    <property type="entry name" value="LRAT_dom"/>
</dbReference>
<evidence type="ECO:0000313" key="6">
    <source>
        <dbReference type="EMBL" id="KAH0616452.1"/>
    </source>
</evidence>
<dbReference type="PANTHER" id="PTHR13943">
    <property type="entry name" value="HRAS-LIKE SUPPRESSOR - RELATED"/>
    <property type="match status" value="1"/>
</dbReference>
<evidence type="ECO:0000256" key="2">
    <source>
        <dbReference type="ARBA" id="ARBA00022679"/>
    </source>
</evidence>
<proteinExistence type="inferred from homology"/>
<accession>A0ABQ7SGL9</accession>
<dbReference type="PANTHER" id="PTHR13943:SF31">
    <property type="entry name" value="PHOSPHOLIPASE A AND ACYLTRANSFERASE 3"/>
    <property type="match status" value="1"/>
</dbReference>
<dbReference type="InterPro" id="IPR051496">
    <property type="entry name" value="H-rev107_PLA/AT"/>
</dbReference>
<keyword evidence="4" id="KW-0443">Lipid metabolism</keyword>
<dbReference type="EMBL" id="JAIPUX010005290">
    <property type="protein sequence ID" value="KAH0616452.1"/>
    <property type="molecule type" value="Genomic_DNA"/>
</dbReference>
<keyword evidence="2" id="KW-0808">Transferase</keyword>
<comment type="caution">
    <text evidence="6">The sequence shown here is derived from an EMBL/GenBank/DDBJ whole genome shotgun (WGS) entry which is preliminary data.</text>
</comment>
<name>A0ABQ7SGL9_PHRPL</name>
<comment type="similarity">
    <text evidence="1">Belongs to the H-rev107 family.</text>
</comment>
<evidence type="ECO:0000256" key="1">
    <source>
        <dbReference type="ARBA" id="ARBA00007824"/>
    </source>
</evidence>
<keyword evidence="7" id="KW-1185">Reference proteome</keyword>
<evidence type="ECO:0000259" key="5">
    <source>
        <dbReference type="PROSITE" id="PS51934"/>
    </source>
</evidence>
<evidence type="ECO:0000313" key="7">
    <source>
        <dbReference type="Proteomes" id="UP000826234"/>
    </source>
</evidence>
<evidence type="ECO:0000256" key="4">
    <source>
        <dbReference type="ARBA" id="ARBA00023098"/>
    </source>
</evidence>
<keyword evidence="3" id="KW-0378">Hydrolase</keyword>
<gene>
    <name evidence="6" type="ORF">JD844_027555</name>
</gene>
<dbReference type="PROSITE" id="PS51934">
    <property type="entry name" value="LRAT"/>
    <property type="match status" value="1"/>
</dbReference>
<protein>
    <recommendedName>
        <fullName evidence="5">LRAT domain-containing protein</fullName>
    </recommendedName>
</protein>
<organism evidence="6 7">
    <name type="scientific">Phrynosoma platyrhinos</name>
    <name type="common">Desert horned lizard</name>
    <dbReference type="NCBI Taxonomy" id="52577"/>
    <lineage>
        <taxon>Eukaryota</taxon>
        <taxon>Metazoa</taxon>
        <taxon>Chordata</taxon>
        <taxon>Craniata</taxon>
        <taxon>Vertebrata</taxon>
        <taxon>Euteleostomi</taxon>
        <taxon>Lepidosauria</taxon>
        <taxon>Squamata</taxon>
        <taxon>Bifurcata</taxon>
        <taxon>Unidentata</taxon>
        <taxon>Episquamata</taxon>
        <taxon>Toxicofera</taxon>
        <taxon>Iguania</taxon>
        <taxon>Phrynosomatidae</taxon>
        <taxon>Phrynosomatinae</taxon>
        <taxon>Phrynosoma</taxon>
    </lineage>
</organism>
<evidence type="ECO:0000256" key="3">
    <source>
        <dbReference type="ARBA" id="ARBA00022801"/>
    </source>
</evidence>
<feature type="domain" description="LRAT" evidence="5">
    <location>
        <begin position="26"/>
        <end position="117"/>
    </location>
</feature>